<dbReference type="PANTHER" id="PTHR48079:SF6">
    <property type="entry name" value="NAD(P)-BINDING DOMAIN-CONTAINING PROTEIN-RELATED"/>
    <property type="match status" value="1"/>
</dbReference>
<evidence type="ECO:0000259" key="1">
    <source>
        <dbReference type="Pfam" id="PF13460"/>
    </source>
</evidence>
<dbReference type="Pfam" id="PF11066">
    <property type="entry name" value="DUF2867"/>
    <property type="match status" value="1"/>
</dbReference>
<dbReference type="GO" id="GO:0005737">
    <property type="term" value="C:cytoplasm"/>
    <property type="evidence" value="ECO:0007669"/>
    <property type="project" value="TreeGrafter"/>
</dbReference>
<sequence length="474" mass="54261">MKILLTGGTGYIAKRLLPVLLNKKYSVICCVRDKKRFNEKKYNSNNLKVIEVDFLDKLSLNKIPNDIDIAFYLIHSMATNTKNFEELEKKSANNFKEKIQNTKVKQVIYLSGLINEVTLSKHLASRKNVENILSQGTYALTTLRAGIIVGSGSASFEIMRDLVEKLPIMITPKWLNTKTQPIAIKNVLDYLCGVIGKKETYDKSYDIGGPDILSYKNMLLIFAKFRKLHRKIFVVPIMTPKISSYWLYFVTATSYPLAKNLVESMKNETICKEANLNKLIKINLIDYKTSIKLAFNKIEQNQVLSSWKDALTSELFSDGISQYLEVPSDGCFSDIRKKKSENVGVSLEKIWSIGGQNGWYSGNMLWKIRGFIDQIFGGVGLRRGRKSQTELSTGEALDFWRVLVADKANRRLLLYAEMKLPGEAWLEFKINKNNIIVQTATFRPLGLFGRIYWYTVFPFHSYIFNGMIKFLSKK</sequence>
<dbReference type="EMBL" id="QOVW01000009">
    <property type="protein sequence ID" value="RDB37087.1"/>
    <property type="molecule type" value="Genomic_DNA"/>
</dbReference>
<dbReference type="InterPro" id="IPR016040">
    <property type="entry name" value="NAD(P)-bd_dom"/>
</dbReference>
<feature type="domain" description="NAD(P)-binding" evidence="1">
    <location>
        <begin position="7"/>
        <end position="144"/>
    </location>
</feature>
<dbReference type="GO" id="GO:0004029">
    <property type="term" value="F:aldehyde dehydrogenase (NAD+) activity"/>
    <property type="evidence" value="ECO:0007669"/>
    <property type="project" value="TreeGrafter"/>
</dbReference>
<comment type="caution">
    <text evidence="2">The sequence shown here is derived from an EMBL/GenBank/DDBJ whole genome shotgun (WGS) entry which is preliminary data.</text>
</comment>
<dbReference type="AlphaFoldDB" id="A0A369KW90"/>
<evidence type="ECO:0000313" key="3">
    <source>
        <dbReference type="Proteomes" id="UP000253934"/>
    </source>
</evidence>
<dbReference type="Proteomes" id="UP000253934">
    <property type="component" value="Unassembled WGS sequence"/>
</dbReference>
<name>A0A369KW90_9BACT</name>
<organism evidence="2 3">
    <name type="scientific">Spirobacillus cienkowskii</name>
    <dbReference type="NCBI Taxonomy" id="495820"/>
    <lineage>
        <taxon>Bacteria</taxon>
        <taxon>Pseudomonadati</taxon>
        <taxon>Bdellovibrionota</taxon>
        <taxon>Oligoflexia</taxon>
        <taxon>Silvanigrellales</taxon>
        <taxon>Spirobacillus</taxon>
    </lineage>
</organism>
<reference evidence="2" key="1">
    <citation type="submission" date="2018-04" db="EMBL/GenBank/DDBJ databases">
        <title>Draft genome sequence of the Candidatus Spirobacillus cienkowskii, a pathogen of freshwater Daphnia species, reconstructed from hemolymph metagenomic reads.</title>
        <authorList>
            <person name="Bresciani L."/>
            <person name="Lemos L.N."/>
            <person name="Wale N."/>
            <person name="Lin J.Y."/>
            <person name="Fernandes G.R."/>
            <person name="Duffy M.A."/>
            <person name="Rodrigues J.M."/>
        </authorList>
    </citation>
    <scope>NUCLEOTIDE SEQUENCE [LARGE SCALE GENOMIC DNA]</scope>
    <source>
        <strain evidence="2">Binning01</strain>
    </source>
</reference>
<dbReference type="InterPro" id="IPR021295">
    <property type="entry name" value="DUF2867"/>
</dbReference>
<dbReference type="Pfam" id="PF13460">
    <property type="entry name" value="NAD_binding_10"/>
    <property type="match status" value="1"/>
</dbReference>
<protein>
    <submittedName>
        <fullName evidence="2">DUF2867 domain-containing protein</fullName>
    </submittedName>
</protein>
<dbReference type="Gene3D" id="3.40.50.720">
    <property type="entry name" value="NAD(P)-binding Rossmann-like Domain"/>
    <property type="match status" value="1"/>
</dbReference>
<dbReference type="InterPro" id="IPR036291">
    <property type="entry name" value="NAD(P)-bd_dom_sf"/>
</dbReference>
<dbReference type="PANTHER" id="PTHR48079">
    <property type="entry name" value="PROTEIN YEEZ"/>
    <property type="match status" value="1"/>
</dbReference>
<dbReference type="InterPro" id="IPR051783">
    <property type="entry name" value="NAD(P)-dependent_oxidoreduct"/>
</dbReference>
<gene>
    <name evidence="2" type="ORF">DCC88_01675</name>
</gene>
<evidence type="ECO:0000313" key="2">
    <source>
        <dbReference type="EMBL" id="RDB37087.1"/>
    </source>
</evidence>
<proteinExistence type="predicted"/>
<dbReference type="SUPFAM" id="SSF51735">
    <property type="entry name" value="NAD(P)-binding Rossmann-fold domains"/>
    <property type="match status" value="1"/>
</dbReference>
<accession>A0A369KW90</accession>
<keyword evidence="3" id="KW-1185">Reference proteome</keyword>